<proteinExistence type="predicted"/>
<dbReference type="EMBL" id="AP026867">
    <property type="protein sequence ID" value="BDS11183.1"/>
    <property type="molecule type" value="Genomic_DNA"/>
</dbReference>
<dbReference type="Proteomes" id="UP001060919">
    <property type="component" value="Chromosome"/>
</dbReference>
<evidence type="ECO:0000313" key="2">
    <source>
        <dbReference type="EMBL" id="BDS11183.1"/>
    </source>
</evidence>
<keyword evidence="3" id="KW-1185">Reference proteome</keyword>
<dbReference type="AlphaFoldDB" id="A0A915YDP2"/>
<feature type="domain" description="NadR/Ttd14 AAA" evidence="1">
    <location>
        <begin position="3"/>
        <end position="157"/>
    </location>
</feature>
<dbReference type="SUPFAM" id="SSF52540">
    <property type="entry name" value="P-loop containing nucleoside triphosphate hydrolases"/>
    <property type="match status" value="1"/>
</dbReference>
<evidence type="ECO:0000313" key="3">
    <source>
        <dbReference type="Proteomes" id="UP001060919"/>
    </source>
</evidence>
<dbReference type="InterPro" id="IPR027417">
    <property type="entry name" value="P-loop_NTPase"/>
</dbReference>
<dbReference type="InterPro" id="IPR038727">
    <property type="entry name" value="NadR/Ttd14_AAA_dom"/>
</dbReference>
<organism evidence="2 3">
    <name type="scientific">Aureispira anguillae</name>
    <dbReference type="NCBI Taxonomy" id="2864201"/>
    <lineage>
        <taxon>Bacteria</taxon>
        <taxon>Pseudomonadati</taxon>
        <taxon>Bacteroidota</taxon>
        <taxon>Saprospiria</taxon>
        <taxon>Saprospirales</taxon>
        <taxon>Saprospiraceae</taxon>
        <taxon>Aureispira</taxon>
    </lineage>
</organism>
<reference evidence="2" key="1">
    <citation type="submission" date="2022-09" db="EMBL/GenBank/DDBJ databases">
        <title>Aureispira anguillicida sp. nov., isolated from Leptocephalus of Japanese eel Anguilla japonica.</title>
        <authorList>
            <person name="Yuasa K."/>
            <person name="Mekata T."/>
            <person name="Ikunari K."/>
        </authorList>
    </citation>
    <scope>NUCLEOTIDE SEQUENCE</scope>
    <source>
        <strain evidence="2">EL160426</strain>
    </source>
</reference>
<accession>A0A915YDP2</accession>
<dbReference type="RefSeq" id="WP_264792386.1">
    <property type="nucleotide sequence ID" value="NZ_AP026867.1"/>
</dbReference>
<dbReference type="KEGG" id="aup:AsAng_0018940"/>
<dbReference type="Gene3D" id="3.40.50.300">
    <property type="entry name" value="P-loop containing nucleotide triphosphate hydrolases"/>
    <property type="match status" value="1"/>
</dbReference>
<gene>
    <name evidence="2" type="ORF">AsAng_0018940</name>
</gene>
<sequence>MNFIITGCASAGKTTLINYLAELGYLCHEEVSRKVIKKQLLQESSAVPWEDTEQFCHLVFKEMAKIPLPLSKSPCFMDRGLPDLIAYLKAVDAAVPPEYYAALKNANYAPIAFLLEPNQAIYVNDSERQESYEEAVFFFNAIKKTYQLLGFKLYSIPLMPVGLRAKFVLKIIELSSSSKYISC</sequence>
<name>A0A915YDP2_9BACT</name>
<protein>
    <submittedName>
        <fullName evidence="2">AAA family ATPase</fullName>
    </submittedName>
</protein>
<evidence type="ECO:0000259" key="1">
    <source>
        <dbReference type="Pfam" id="PF13521"/>
    </source>
</evidence>
<dbReference type="Pfam" id="PF13521">
    <property type="entry name" value="AAA_28"/>
    <property type="match status" value="1"/>
</dbReference>